<feature type="compositionally biased region" description="Low complexity" evidence="1">
    <location>
        <begin position="169"/>
        <end position="183"/>
    </location>
</feature>
<dbReference type="VEuPathDB" id="FungiDB:JI435_112680"/>
<dbReference type="PRINTS" id="PR00929">
    <property type="entry name" value="ATHOOK"/>
</dbReference>
<feature type="compositionally biased region" description="Acidic residues" evidence="1">
    <location>
        <begin position="303"/>
        <end position="326"/>
    </location>
</feature>
<dbReference type="AlphaFoldDB" id="A0A7U2I8V8"/>
<dbReference type="GO" id="GO:0003677">
    <property type="term" value="F:DNA binding"/>
    <property type="evidence" value="ECO:0007669"/>
    <property type="project" value="InterPro"/>
</dbReference>
<dbReference type="SMART" id="SM00384">
    <property type="entry name" value="AT_hook"/>
    <property type="match status" value="6"/>
</dbReference>
<feature type="region of interest" description="Disordered" evidence="1">
    <location>
        <begin position="410"/>
        <end position="431"/>
    </location>
</feature>
<keyword evidence="3" id="KW-1185">Reference proteome</keyword>
<feature type="compositionally biased region" description="Acidic residues" evidence="1">
    <location>
        <begin position="345"/>
        <end position="364"/>
    </location>
</feature>
<feature type="region of interest" description="Disordered" evidence="1">
    <location>
        <begin position="275"/>
        <end position="364"/>
    </location>
</feature>
<dbReference type="OrthoDB" id="3798269at2759"/>
<gene>
    <name evidence="2" type="ORF">JI435_112680</name>
</gene>
<reference evidence="3" key="1">
    <citation type="journal article" date="2021" name="BMC Genomics">
        <title>Chromosome-level genome assembly and manually-curated proteome of model necrotroph Parastagonospora nodorum Sn15 reveals a genome-wide trove of candidate effector homologs, and redundancy of virulence-related functions within an accessory chromosome.</title>
        <authorList>
            <person name="Bertazzoni S."/>
            <person name="Jones D.A.B."/>
            <person name="Phan H.T."/>
            <person name="Tan K.-C."/>
            <person name="Hane J.K."/>
        </authorList>
    </citation>
    <scope>NUCLEOTIDE SEQUENCE [LARGE SCALE GENOMIC DNA]</scope>
    <source>
        <strain evidence="3">SN15 / ATCC MYA-4574 / FGSC 10173)</strain>
    </source>
</reference>
<evidence type="ECO:0000256" key="1">
    <source>
        <dbReference type="SAM" id="MobiDB-lite"/>
    </source>
</evidence>
<organism evidence="2 3">
    <name type="scientific">Phaeosphaeria nodorum (strain SN15 / ATCC MYA-4574 / FGSC 10173)</name>
    <name type="common">Glume blotch fungus</name>
    <name type="synonym">Parastagonospora nodorum</name>
    <dbReference type="NCBI Taxonomy" id="321614"/>
    <lineage>
        <taxon>Eukaryota</taxon>
        <taxon>Fungi</taxon>
        <taxon>Dikarya</taxon>
        <taxon>Ascomycota</taxon>
        <taxon>Pezizomycotina</taxon>
        <taxon>Dothideomycetes</taxon>
        <taxon>Pleosporomycetidae</taxon>
        <taxon>Pleosporales</taxon>
        <taxon>Pleosporineae</taxon>
        <taxon>Phaeosphaeriaceae</taxon>
        <taxon>Parastagonospora</taxon>
    </lineage>
</organism>
<dbReference type="InterPro" id="IPR017956">
    <property type="entry name" value="AT_hook_DNA-bd_motif"/>
</dbReference>
<feature type="compositionally biased region" description="Acidic residues" evidence="1">
    <location>
        <begin position="413"/>
        <end position="422"/>
    </location>
</feature>
<evidence type="ECO:0000313" key="3">
    <source>
        <dbReference type="Proteomes" id="UP000663193"/>
    </source>
</evidence>
<protein>
    <submittedName>
        <fullName evidence="2">Uncharacterized protein</fullName>
    </submittedName>
</protein>
<dbReference type="Proteomes" id="UP000663193">
    <property type="component" value="Chromosome 18"/>
</dbReference>
<proteinExistence type="predicted"/>
<sequence length="440" mass="46983">MTIALKMPPRAQTNVLRGRGRPKRAAADEASPAPVANASEKKRGRVAKVDAVDAPAEPPKKRGRPAKVQQEEPVTVLEAPRRSRRSLVAPEAPVEAAKKRLGRPAKKEVVEAPATATAPKKHAARSNKSDADVPAAPKPRGRPPRNAAAVDLSRVAGSSRVIKSRSKPAPRATAAAIQTAPVPRMDPRMRSKLRTRAPPAQKAKEDVAPQPTKRRGRPPKTNIAAVQAPSPKKPAGRKATKAAVSKPIAPRKKRGYTTLDIPDKFAAQVRQYIQELEDADSLPTPAENEAEPETGAEEAAANAEDEYEDENEDEEGGGDVVIEEEVFVTSATASADLEGALTSEANEDQDLNAGGEEEDLQDEYNQDIVDRDSVDESAEPAAEVDLEMGVQGEEVYVDGDTDHIDALAQQGDADMDSPEDDTEVHTHGVESSAAVGFLFN</sequence>
<feature type="compositionally biased region" description="Low complexity" evidence="1">
    <location>
        <begin position="28"/>
        <end position="38"/>
    </location>
</feature>
<feature type="region of interest" description="Disordered" evidence="1">
    <location>
        <begin position="1"/>
        <end position="256"/>
    </location>
</feature>
<name>A0A7U2I8V8_PHANO</name>
<evidence type="ECO:0000313" key="2">
    <source>
        <dbReference type="EMBL" id="QRD05376.1"/>
    </source>
</evidence>
<accession>A0A7U2I8V8</accession>
<dbReference type="EMBL" id="CP069040">
    <property type="protein sequence ID" value="QRD05376.1"/>
    <property type="molecule type" value="Genomic_DNA"/>
</dbReference>